<comment type="caution">
    <text evidence="2">The sequence shown here is derived from an EMBL/GenBank/DDBJ whole genome shotgun (WGS) entry which is preliminary data.</text>
</comment>
<accession>A0A1J5GE18</accession>
<evidence type="ECO:0000256" key="1">
    <source>
        <dbReference type="SAM" id="Phobius"/>
    </source>
</evidence>
<evidence type="ECO:0000313" key="2">
    <source>
        <dbReference type="EMBL" id="OIP65384.1"/>
    </source>
</evidence>
<keyword evidence="1" id="KW-1133">Transmembrane helix</keyword>
<feature type="transmembrane region" description="Helical" evidence="1">
    <location>
        <begin position="77"/>
        <end position="99"/>
    </location>
</feature>
<evidence type="ECO:0008006" key="4">
    <source>
        <dbReference type="Google" id="ProtNLM"/>
    </source>
</evidence>
<dbReference type="EMBL" id="MNYX01000048">
    <property type="protein sequence ID" value="OIP65384.1"/>
    <property type="molecule type" value="Genomic_DNA"/>
</dbReference>
<keyword evidence="1" id="KW-0812">Transmembrane</keyword>
<keyword evidence="1" id="KW-0472">Membrane</keyword>
<dbReference type="Proteomes" id="UP000182059">
    <property type="component" value="Unassembled WGS sequence"/>
</dbReference>
<evidence type="ECO:0000313" key="3">
    <source>
        <dbReference type="Proteomes" id="UP000182059"/>
    </source>
</evidence>
<proteinExistence type="predicted"/>
<organism evidence="2 3">
    <name type="scientific">Candidatus Nomurabacteria bacterium CG2_30_43_9</name>
    <dbReference type="NCBI Taxonomy" id="1805283"/>
    <lineage>
        <taxon>Bacteria</taxon>
        <taxon>Candidatus Nomuraibacteriota</taxon>
    </lineage>
</organism>
<reference evidence="2 3" key="1">
    <citation type="journal article" date="2016" name="Environ. Microbiol.">
        <title>Genomic resolution of a cold subsurface aquifer community provides metabolic insights for novel microbes adapted to high CO concentrations.</title>
        <authorList>
            <person name="Probst A.J."/>
            <person name="Castelle C.J."/>
            <person name="Singh A."/>
            <person name="Brown C.T."/>
            <person name="Anantharaman K."/>
            <person name="Sharon I."/>
            <person name="Hug L.A."/>
            <person name="Burstein D."/>
            <person name="Emerson J.B."/>
            <person name="Thomas B.C."/>
            <person name="Banfield J.F."/>
        </authorList>
    </citation>
    <scope>NUCLEOTIDE SEQUENCE [LARGE SCALE GENOMIC DNA]</scope>
    <source>
        <strain evidence="2">CG2_30_43_9</strain>
    </source>
</reference>
<gene>
    <name evidence="2" type="ORF">AUK15_01830</name>
</gene>
<name>A0A1J5GE18_9BACT</name>
<dbReference type="AlphaFoldDB" id="A0A1J5GE18"/>
<sequence length="102" mass="11604">MGITIIPPFAQNINREKYCFTRFFSTSKRAGLLFSVFLPPSEASRFLVPCASATARAEQIFSKKLCVQQKRSLPSDLYFFALFFGFFFSLCASLPFAMVDFK</sequence>
<protein>
    <recommendedName>
        <fullName evidence="4">Transmembrane protein</fullName>
    </recommendedName>
</protein>